<protein>
    <submittedName>
        <fullName evidence="2">Uncharacterized protein</fullName>
    </submittedName>
</protein>
<feature type="transmembrane region" description="Helical" evidence="1">
    <location>
        <begin position="12"/>
        <end position="29"/>
    </location>
</feature>
<keyword evidence="1" id="KW-1133">Transmembrane helix</keyword>
<reference evidence="2" key="1">
    <citation type="submission" date="2020-03" db="EMBL/GenBank/DDBJ databases">
        <title>The deep terrestrial virosphere.</title>
        <authorList>
            <person name="Holmfeldt K."/>
            <person name="Nilsson E."/>
            <person name="Simone D."/>
            <person name="Lopez-Fernandez M."/>
            <person name="Wu X."/>
            <person name="de Brujin I."/>
            <person name="Lundin D."/>
            <person name="Andersson A."/>
            <person name="Bertilsson S."/>
            <person name="Dopson M."/>
        </authorList>
    </citation>
    <scope>NUCLEOTIDE SEQUENCE</scope>
    <source>
        <strain evidence="2">MM415B00644</strain>
    </source>
</reference>
<keyword evidence="1" id="KW-0812">Transmembrane</keyword>
<evidence type="ECO:0000256" key="1">
    <source>
        <dbReference type="SAM" id="Phobius"/>
    </source>
</evidence>
<sequence>MKDLEEKNRVFLLTNIFPCMAINSIALFFNSGSFRKGCFQAVIQGIFYLGELWQRGLLIP</sequence>
<proteinExistence type="predicted"/>
<accession>A0A6M3J069</accession>
<evidence type="ECO:0000313" key="2">
    <source>
        <dbReference type="EMBL" id="QJA63180.1"/>
    </source>
</evidence>
<name>A0A6M3J069_9ZZZZ</name>
<keyword evidence="1" id="KW-0472">Membrane</keyword>
<dbReference type="EMBL" id="MT141492">
    <property type="protein sequence ID" value="QJA63180.1"/>
    <property type="molecule type" value="Genomic_DNA"/>
</dbReference>
<dbReference type="AlphaFoldDB" id="A0A6M3J069"/>
<organism evidence="2">
    <name type="scientific">viral metagenome</name>
    <dbReference type="NCBI Taxonomy" id="1070528"/>
    <lineage>
        <taxon>unclassified sequences</taxon>
        <taxon>metagenomes</taxon>
        <taxon>organismal metagenomes</taxon>
    </lineage>
</organism>
<gene>
    <name evidence="2" type="ORF">MM415B00644_0005</name>
</gene>